<comment type="caution">
    <text evidence="2">The sequence shown here is derived from an EMBL/GenBank/DDBJ whole genome shotgun (WGS) entry which is preliminary data.</text>
</comment>
<dbReference type="InterPro" id="IPR012042">
    <property type="entry name" value="NeuTTM/CthTTM-like"/>
</dbReference>
<dbReference type="Gene3D" id="2.40.320.10">
    <property type="entry name" value="Hypothetical Protein Pfu-838710-001"/>
    <property type="match status" value="1"/>
</dbReference>
<dbReference type="PANTHER" id="PTHR40114">
    <property type="entry name" value="SLR0698 PROTEIN"/>
    <property type="match status" value="1"/>
</dbReference>
<evidence type="ECO:0000313" key="2">
    <source>
        <dbReference type="EMBL" id="MFD2114867.1"/>
    </source>
</evidence>
<gene>
    <name evidence="2" type="ORF">ACFSJH_03815</name>
</gene>
<dbReference type="SMART" id="SM01118">
    <property type="entry name" value="CYTH"/>
    <property type="match status" value="1"/>
</dbReference>
<dbReference type="Proteomes" id="UP001597362">
    <property type="component" value="Unassembled WGS sequence"/>
</dbReference>
<accession>A0ABW4YGR4</accession>
<proteinExistence type="predicted"/>
<dbReference type="InterPro" id="IPR033469">
    <property type="entry name" value="CYTH-like_dom_sf"/>
</dbReference>
<feature type="domain" description="CYTH" evidence="1">
    <location>
        <begin position="2"/>
        <end position="163"/>
    </location>
</feature>
<sequence>MALEIERKYLLQQSLDELLQNNQIKIISEVIIEQTYLAIDEHQEIRVRKITSLGEQTTSYTQTFKKGNGLVREEVEYEISDAIYEQLVKPFGYIPLTKKRITAHALDKTVEIDVYDQLQMTVLEVEFDSVEAAQSFVEPDWFGQDISDAWQYSNKQVWKQLQLPRP</sequence>
<organism evidence="2 3">
    <name type="scientific">Paenibacillus yanchengensis</name>
    <dbReference type="NCBI Taxonomy" id="2035833"/>
    <lineage>
        <taxon>Bacteria</taxon>
        <taxon>Bacillati</taxon>
        <taxon>Bacillota</taxon>
        <taxon>Bacilli</taxon>
        <taxon>Bacillales</taxon>
        <taxon>Paenibacillaceae</taxon>
        <taxon>Paenibacillus</taxon>
    </lineage>
</organism>
<name>A0ABW4YGR4_9BACL</name>
<evidence type="ECO:0000259" key="1">
    <source>
        <dbReference type="PROSITE" id="PS51707"/>
    </source>
</evidence>
<dbReference type="PROSITE" id="PS51707">
    <property type="entry name" value="CYTH"/>
    <property type="match status" value="1"/>
</dbReference>
<dbReference type="PIRSF" id="PIRSF016487">
    <property type="entry name" value="CYTH_UCP016487"/>
    <property type="match status" value="1"/>
</dbReference>
<keyword evidence="3" id="KW-1185">Reference proteome</keyword>
<dbReference type="PANTHER" id="PTHR40114:SF1">
    <property type="entry name" value="SLR0698 PROTEIN"/>
    <property type="match status" value="1"/>
</dbReference>
<dbReference type="InterPro" id="IPR023577">
    <property type="entry name" value="CYTH_domain"/>
</dbReference>
<dbReference type="RefSeq" id="WP_377769891.1">
    <property type="nucleotide sequence ID" value="NZ_JBHUHO010000010.1"/>
</dbReference>
<dbReference type="EMBL" id="JBHUHO010000010">
    <property type="protein sequence ID" value="MFD2114867.1"/>
    <property type="molecule type" value="Genomic_DNA"/>
</dbReference>
<dbReference type="SUPFAM" id="SSF55154">
    <property type="entry name" value="CYTH-like phosphatases"/>
    <property type="match status" value="1"/>
</dbReference>
<evidence type="ECO:0000313" key="3">
    <source>
        <dbReference type="Proteomes" id="UP001597362"/>
    </source>
</evidence>
<reference evidence="3" key="1">
    <citation type="journal article" date="2019" name="Int. J. Syst. Evol. Microbiol.">
        <title>The Global Catalogue of Microorganisms (GCM) 10K type strain sequencing project: providing services to taxonomists for standard genome sequencing and annotation.</title>
        <authorList>
            <consortium name="The Broad Institute Genomics Platform"/>
            <consortium name="The Broad Institute Genome Sequencing Center for Infectious Disease"/>
            <person name="Wu L."/>
            <person name="Ma J."/>
        </authorList>
    </citation>
    <scope>NUCLEOTIDE SEQUENCE [LARGE SCALE GENOMIC DNA]</scope>
    <source>
        <strain evidence="3">GH52</strain>
    </source>
</reference>
<dbReference type="Pfam" id="PF01928">
    <property type="entry name" value="CYTH"/>
    <property type="match status" value="1"/>
</dbReference>
<protein>
    <submittedName>
        <fullName evidence="2">CYTH domain-containing protein</fullName>
    </submittedName>
</protein>